<feature type="region of interest" description="Disordered" evidence="5">
    <location>
        <begin position="745"/>
        <end position="940"/>
    </location>
</feature>
<accession>A0A9W7E444</accession>
<dbReference type="InterPro" id="IPR020103">
    <property type="entry name" value="PsdUridine_synth_cat_dom_sf"/>
</dbReference>
<dbReference type="Gene3D" id="3.30.70.580">
    <property type="entry name" value="Pseudouridine synthase I, catalytic domain, N-terminal subdomain"/>
    <property type="match status" value="1"/>
</dbReference>
<feature type="compositionally biased region" description="Basic and acidic residues" evidence="5">
    <location>
        <begin position="299"/>
        <end position="309"/>
    </location>
</feature>
<dbReference type="Pfam" id="PF21038">
    <property type="entry name" value="CEP104_N"/>
    <property type="match status" value="1"/>
</dbReference>
<dbReference type="InterPro" id="IPR018496">
    <property type="entry name" value="PsdUridine_synth_RsuA/RluB_CS"/>
</dbReference>
<feature type="compositionally biased region" description="Gly residues" evidence="5">
    <location>
        <begin position="751"/>
        <end position="760"/>
    </location>
</feature>
<feature type="region of interest" description="Disordered" evidence="5">
    <location>
        <begin position="33"/>
        <end position="53"/>
    </location>
</feature>
<feature type="compositionally biased region" description="Basic and acidic residues" evidence="5">
    <location>
        <begin position="863"/>
        <end position="929"/>
    </location>
</feature>
<name>A0A9W7E444_9STRA</name>
<proteinExistence type="inferred from homology"/>
<keyword evidence="2" id="KW-0413">Isomerase</keyword>
<dbReference type="InterPro" id="IPR052607">
    <property type="entry name" value="CEP104-like"/>
</dbReference>
<dbReference type="PANTHER" id="PTHR13371">
    <property type="entry name" value="GLYCINE-, GLUTAMATE-, THIENYLCYCLOHEXYLPIPERIDINE-BINDING PROTEIN"/>
    <property type="match status" value="1"/>
</dbReference>
<keyword evidence="8" id="KW-1185">Reference proteome</keyword>
<dbReference type="AlphaFoldDB" id="A0A9W7E444"/>
<feature type="compositionally biased region" description="Acidic residues" evidence="5">
    <location>
        <begin position="789"/>
        <end position="803"/>
    </location>
</feature>
<organism evidence="7 8">
    <name type="scientific">Triparma retinervis</name>
    <dbReference type="NCBI Taxonomy" id="2557542"/>
    <lineage>
        <taxon>Eukaryota</taxon>
        <taxon>Sar</taxon>
        <taxon>Stramenopiles</taxon>
        <taxon>Ochrophyta</taxon>
        <taxon>Bolidophyceae</taxon>
        <taxon>Parmales</taxon>
        <taxon>Triparmaceae</taxon>
        <taxon>Triparma</taxon>
    </lineage>
</organism>
<dbReference type="CDD" id="cd00165">
    <property type="entry name" value="S4"/>
    <property type="match status" value="1"/>
</dbReference>
<evidence type="ECO:0000313" key="8">
    <source>
        <dbReference type="Proteomes" id="UP001165082"/>
    </source>
</evidence>
<dbReference type="GO" id="GO:0009982">
    <property type="term" value="F:pseudouridine synthase activity"/>
    <property type="evidence" value="ECO:0007669"/>
    <property type="project" value="InterPro"/>
</dbReference>
<evidence type="ECO:0000256" key="3">
    <source>
        <dbReference type="PROSITE-ProRule" id="PRU00182"/>
    </source>
</evidence>
<dbReference type="GO" id="GO:0003723">
    <property type="term" value="F:RNA binding"/>
    <property type="evidence" value="ECO:0007669"/>
    <property type="project" value="UniProtKB-KW"/>
</dbReference>
<feature type="compositionally biased region" description="Acidic residues" evidence="5">
    <location>
        <begin position="810"/>
        <end position="842"/>
    </location>
</feature>
<dbReference type="SUPFAM" id="SSF55174">
    <property type="entry name" value="Alpha-L RNA-binding motif"/>
    <property type="match status" value="1"/>
</dbReference>
<dbReference type="SUPFAM" id="SSF55120">
    <property type="entry name" value="Pseudouridine synthase"/>
    <property type="match status" value="1"/>
</dbReference>
<evidence type="ECO:0000256" key="2">
    <source>
        <dbReference type="ARBA" id="ARBA00023235"/>
    </source>
</evidence>
<evidence type="ECO:0000256" key="4">
    <source>
        <dbReference type="SAM" id="Coils"/>
    </source>
</evidence>
<dbReference type="Pfam" id="PF00849">
    <property type="entry name" value="PseudoU_synth_2"/>
    <property type="match status" value="1"/>
</dbReference>
<evidence type="ECO:0000259" key="6">
    <source>
        <dbReference type="SMART" id="SM00363"/>
    </source>
</evidence>
<evidence type="ECO:0000256" key="5">
    <source>
        <dbReference type="SAM" id="MobiDB-lite"/>
    </source>
</evidence>
<dbReference type="PANTHER" id="PTHR13371:SF0">
    <property type="entry name" value="CENTROSOMAL PROTEIN OF 104 KDA"/>
    <property type="match status" value="1"/>
</dbReference>
<sequence>MDFPMTLAVKFPFPVKLSSISMTAHEKYTPSEVEVHLGSPPPLQPNEIDDGGEERGSFGAGVFERLGFVTFRGGAADGMLERETKVVSDVDMECDFVKLVVHEPVLSSDTARFNKGQQVGLTGLSFTGEPVGGRGGIGYVTFAAPENHSLLVAESIGVEGMEGLGDMERALLEAGVSSSIVGAVVGGGKGGVVEVEKLPFPSGELQPRVDEETMRLVERAKELCAEAVKVEDFILAKRRKNAVDSILSLGKQIAMAKAEEEAAARADDFDLATEKNMEVKELRGKRDTIAEEGGVEAGQEDKCDGRPEDGPEEGDGGNQKPPKPHYRKRVRGEYKFVANPVVEQKDLQQLMKGNKEFEEIVLRVQRRSQKKKESPREGLMDALSNKIDYKGKGSSSLSPRLRELMESVFGSNLLGYLLQEQNVGIRKLGFNAITAAIKKQELDIPGKENLLIILVHITSLALRDPDDGVHKCGVEMSKALFCSPSRESVFSLEGVAMVDLRACVGECVRSICSRGAFEGEAGQKRARATIVSLARQRYLGPTFIASAGRSVDVGAGYEEEAGELFCLETLVKEFGFVEDSCLDFDDVMDKAGRSFSHVNHNVWRRGAGVVGAVLTRDVEEGVVRERSKGWQGLEDGGAVLLDAEYKQRRYNVEAEHQRILEERAKAEAAEIAEEAERIRVEAKKIADRLEAEMRWKSSKRGKALFQFVGEVMMRVSSVEELDNEEVKANQEELEKLEDSPLSIALSMGTPTPGGGGGETGGEGKKEWPETPVTKNKNHKNKDDAKVVEEGGEPDTEEVEEEEKAEARSGEEEEVEEEVKVEDEVKVEEEVEEEEVEEEEEEEKSPKSEEVLKEQGKATEAALEAERTEERKTGREEDLDHLTKQNIKEFDKMFPEDESGGQKKKDKDKEKEEGEEIGRKDVDSEDKEAQDPAELFGRAHPSGNIRLDKLLSNRGHGSRTDVEKYIRSGIVSLDGSVLRSAKQKVPPDSLLEIKGLGTSRPLPSLLAFNKPAEVLTDVTTNDGLKRNSLSSFLPPVLDGFLPLSDGLFHPVGRLDYETKGLLLFSNDGGKTQGILGGKKVWKRYKATCKWWRDEEEEKVRMDQE</sequence>
<dbReference type="Pfam" id="PF01479">
    <property type="entry name" value="S4"/>
    <property type="match status" value="1"/>
</dbReference>
<dbReference type="Proteomes" id="UP001165082">
    <property type="component" value="Unassembled WGS sequence"/>
</dbReference>
<dbReference type="InterPro" id="IPR048739">
    <property type="entry name" value="CEP104_N"/>
</dbReference>
<evidence type="ECO:0000313" key="7">
    <source>
        <dbReference type="EMBL" id="GMH64505.1"/>
    </source>
</evidence>
<gene>
    <name evidence="7" type="ORF">TrRE_jg6568</name>
</gene>
<dbReference type="GO" id="GO:0005929">
    <property type="term" value="C:cilium"/>
    <property type="evidence" value="ECO:0007669"/>
    <property type="project" value="TreeGrafter"/>
</dbReference>
<dbReference type="PROSITE" id="PS01149">
    <property type="entry name" value="PSI_RSU"/>
    <property type="match status" value="1"/>
</dbReference>
<dbReference type="GO" id="GO:0001522">
    <property type="term" value="P:pseudouridine synthesis"/>
    <property type="evidence" value="ECO:0007669"/>
    <property type="project" value="InterPro"/>
</dbReference>
<dbReference type="OrthoDB" id="440619at2759"/>
<dbReference type="InterPro" id="IPR006145">
    <property type="entry name" value="PsdUridine_synth_RsuA/RluA"/>
</dbReference>
<feature type="compositionally biased region" description="Basic and acidic residues" evidence="5">
    <location>
        <begin position="843"/>
        <end position="856"/>
    </location>
</feature>
<dbReference type="InterPro" id="IPR020094">
    <property type="entry name" value="TruA/RsuA/RluB/E/F_N"/>
</dbReference>
<dbReference type="InterPro" id="IPR002942">
    <property type="entry name" value="S4_RNA-bd"/>
</dbReference>
<dbReference type="PROSITE" id="PS50889">
    <property type="entry name" value="S4"/>
    <property type="match status" value="1"/>
</dbReference>
<comment type="caution">
    <text evidence="7">The sequence shown here is derived from an EMBL/GenBank/DDBJ whole genome shotgun (WGS) entry which is preliminary data.</text>
</comment>
<feature type="coiled-coil region" evidence="4">
    <location>
        <begin position="661"/>
        <end position="692"/>
    </location>
</feature>
<evidence type="ECO:0000256" key="1">
    <source>
        <dbReference type="ARBA" id="ARBA00008348"/>
    </source>
</evidence>
<comment type="similarity">
    <text evidence="1">Belongs to the pseudouridine synthase RsuA family.</text>
</comment>
<feature type="region of interest" description="Disordered" evidence="5">
    <location>
        <begin position="365"/>
        <end position="384"/>
    </location>
</feature>
<dbReference type="EMBL" id="BRXZ01005351">
    <property type="protein sequence ID" value="GMH64505.1"/>
    <property type="molecule type" value="Genomic_DNA"/>
</dbReference>
<dbReference type="SMART" id="SM00363">
    <property type="entry name" value="S4"/>
    <property type="match status" value="1"/>
</dbReference>
<dbReference type="Gene3D" id="3.10.290.10">
    <property type="entry name" value="RNA-binding S4 domain"/>
    <property type="match status" value="1"/>
</dbReference>
<reference evidence="7" key="1">
    <citation type="submission" date="2022-07" db="EMBL/GenBank/DDBJ databases">
        <title>Genome analysis of Parmales, a sister group of diatoms, reveals the evolutionary specialization of diatoms from phago-mixotrophs to photoautotrophs.</title>
        <authorList>
            <person name="Ban H."/>
            <person name="Sato S."/>
            <person name="Yoshikawa S."/>
            <person name="Kazumasa Y."/>
            <person name="Nakamura Y."/>
            <person name="Ichinomiya M."/>
            <person name="Saitoh K."/>
            <person name="Sato N."/>
            <person name="Blanc-Mathieu R."/>
            <person name="Endo H."/>
            <person name="Kuwata A."/>
            <person name="Ogata H."/>
        </authorList>
    </citation>
    <scope>NUCLEOTIDE SEQUENCE</scope>
</reference>
<dbReference type="InterPro" id="IPR036986">
    <property type="entry name" value="S4_RNA-bd_sf"/>
</dbReference>
<keyword evidence="3" id="KW-0694">RNA-binding</keyword>
<protein>
    <recommendedName>
        <fullName evidence="6">RNA-binding S4 domain-containing protein</fullName>
    </recommendedName>
</protein>
<feature type="region of interest" description="Disordered" evidence="5">
    <location>
        <begin position="283"/>
        <end position="328"/>
    </location>
</feature>
<keyword evidence="4" id="KW-0175">Coiled coil</keyword>
<feature type="domain" description="RNA-binding S4" evidence="6">
    <location>
        <begin position="944"/>
        <end position="1006"/>
    </location>
</feature>